<dbReference type="RefSeq" id="WP_155170333.1">
    <property type="nucleotide sequence ID" value="NZ_BAAAFL010000053.1"/>
</dbReference>
<protein>
    <submittedName>
        <fullName evidence="1">Uncharacterized protein</fullName>
    </submittedName>
</protein>
<dbReference type="Proteomes" id="UP000798808">
    <property type="component" value="Unassembled WGS sequence"/>
</dbReference>
<dbReference type="EMBL" id="SMLW01000406">
    <property type="protein sequence ID" value="MTI24396.1"/>
    <property type="molecule type" value="Genomic_DNA"/>
</dbReference>
<evidence type="ECO:0000313" key="1">
    <source>
        <dbReference type="EMBL" id="MTI24396.1"/>
    </source>
</evidence>
<gene>
    <name evidence="1" type="ORF">E1163_05505</name>
</gene>
<reference evidence="1 2" key="1">
    <citation type="submission" date="2019-02" db="EMBL/GenBank/DDBJ databases">
        <authorList>
            <person name="Goldberg S.R."/>
            <person name="Haltli B.A."/>
            <person name="Correa H."/>
            <person name="Russell K.G."/>
        </authorList>
    </citation>
    <scope>NUCLEOTIDE SEQUENCE [LARGE SCALE GENOMIC DNA]</scope>
    <source>
        <strain evidence="1 2">JCM 16186</strain>
    </source>
</reference>
<name>A0ABW9RKA4_9BACT</name>
<comment type="caution">
    <text evidence="1">The sequence shown here is derived from an EMBL/GenBank/DDBJ whole genome shotgun (WGS) entry which is preliminary data.</text>
</comment>
<accession>A0ABW9RKA4</accession>
<sequence length="151" mass="17505">MSCSNGKEQPQEPSYNSFLSQFPTVKTPYTLDPKFILRIHTRSYDIKYPPLIDQKYEDKYLYQDSSTIHNYFMNDTLYTTRRALEPIGKTITGNFDVVLYQLTTGGKRFYRCYRMGIFKDEKLVNSFNVALSAISVRSTNYLVTATISGNK</sequence>
<evidence type="ECO:0000313" key="2">
    <source>
        <dbReference type="Proteomes" id="UP000798808"/>
    </source>
</evidence>
<proteinExistence type="predicted"/>
<keyword evidence="2" id="KW-1185">Reference proteome</keyword>
<organism evidence="1 2">
    <name type="scientific">Fulvivirga kasyanovii</name>
    <dbReference type="NCBI Taxonomy" id="396812"/>
    <lineage>
        <taxon>Bacteria</taxon>
        <taxon>Pseudomonadati</taxon>
        <taxon>Bacteroidota</taxon>
        <taxon>Cytophagia</taxon>
        <taxon>Cytophagales</taxon>
        <taxon>Fulvivirgaceae</taxon>
        <taxon>Fulvivirga</taxon>
    </lineage>
</organism>